<dbReference type="EMBL" id="NHRJ02000011">
    <property type="protein sequence ID" value="PZE19968.1"/>
    <property type="molecule type" value="Genomic_DNA"/>
</dbReference>
<evidence type="ECO:0000313" key="3">
    <source>
        <dbReference type="EMBL" id="PZE19968.1"/>
    </source>
</evidence>
<dbReference type="Pfam" id="PF14209">
    <property type="entry name" value="DUF4321"/>
    <property type="match status" value="1"/>
</dbReference>
<evidence type="ECO:0000256" key="1">
    <source>
        <dbReference type="SAM" id="Phobius"/>
    </source>
</evidence>
<gene>
    <name evidence="3" type="ORF">CBW46_015825</name>
</gene>
<keyword evidence="1" id="KW-0472">Membrane</keyword>
<comment type="caution">
    <text evidence="3">The sequence shown here is derived from an EMBL/GenBank/DDBJ whole genome shotgun (WGS) entry which is preliminary data.</text>
</comment>
<reference evidence="3" key="1">
    <citation type="submission" date="2018-06" db="EMBL/GenBank/DDBJ databases">
        <title>Paenibacillus xerothermodurans sp. nov. an extremely dry heat resistant spore forming bacterium isolated from the soil of Cape Canaveral, Florida.</title>
        <authorList>
            <person name="Seuylemezian A."/>
            <person name="Kaur N."/>
            <person name="Patil P."/>
            <person name="Patil P."/>
            <person name="Mayilraj S."/>
            <person name="Vaishampayan P."/>
        </authorList>
    </citation>
    <scope>NUCLEOTIDE SEQUENCE [LARGE SCALE GENOMIC DNA]</scope>
    <source>
        <strain evidence="3">ATCC 27380</strain>
    </source>
</reference>
<dbReference type="InterPro" id="IPR025470">
    <property type="entry name" value="DUF4321"/>
</dbReference>
<protein>
    <submittedName>
        <fullName evidence="3">DUF4321 domain-containing protein</fullName>
    </submittedName>
</protein>
<keyword evidence="2" id="KW-0732">Signal</keyword>
<keyword evidence="4" id="KW-1185">Reference proteome</keyword>
<keyword evidence="1" id="KW-0812">Transmembrane</keyword>
<feature type="transmembrane region" description="Helical" evidence="1">
    <location>
        <begin position="59"/>
        <end position="77"/>
    </location>
</feature>
<dbReference type="RefSeq" id="WP_089200966.1">
    <property type="nucleotide sequence ID" value="NZ_NHRJ02000011.1"/>
</dbReference>
<evidence type="ECO:0000313" key="4">
    <source>
        <dbReference type="Proteomes" id="UP000214746"/>
    </source>
</evidence>
<keyword evidence="1" id="KW-1133">Transmembrane helix</keyword>
<accession>A0A2W1NYQ0</accession>
<feature type="signal peptide" evidence="2">
    <location>
        <begin position="1"/>
        <end position="22"/>
    </location>
</feature>
<name>A0A2W1NYQ0_PAEXE</name>
<feature type="chain" id="PRO_5039408533" evidence="2">
    <location>
        <begin position="23"/>
        <end position="80"/>
    </location>
</feature>
<dbReference type="Proteomes" id="UP000214746">
    <property type="component" value="Unassembled WGS sequence"/>
</dbReference>
<sequence length="80" mass="8723">MKKNTFTLVLLLIIGLAAGSLAGQSLASVPALAFLTKSVPLVWQPKADLLVIKYDLDFHLNLNLISIIGLVAAFWAYRKL</sequence>
<proteinExistence type="predicted"/>
<organism evidence="3 4">
    <name type="scientific">Paenibacillus xerothermodurans</name>
    <dbReference type="NCBI Taxonomy" id="1977292"/>
    <lineage>
        <taxon>Bacteria</taxon>
        <taxon>Bacillati</taxon>
        <taxon>Bacillota</taxon>
        <taxon>Bacilli</taxon>
        <taxon>Bacillales</taxon>
        <taxon>Paenibacillaceae</taxon>
        <taxon>Paenibacillus</taxon>
    </lineage>
</organism>
<evidence type="ECO:0000256" key="2">
    <source>
        <dbReference type="SAM" id="SignalP"/>
    </source>
</evidence>
<dbReference type="AlphaFoldDB" id="A0A2W1NYQ0"/>
<dbReference type="OrthoDB" id="2974387at2"/>